<comment type="caution">
    <text evidence="1">The sequence shown here is derived from an EMBL/GenBank/DDBJ whole genome shotgun (WGS) entry which is preliminary data.</text>
</comment>
<dbReference type="EMBL" id="LAZR01066801">
    <property type="protein sequence ID" value="KKK52857.1"/>
    <property type="molecule type" value="Genomic_DNA"/>
</dbReference>
<gene>
    <name evidence="1" type="ORF">LCGC14_3100700</name>
</gene>
<protein>
    <submittedName>
        <fullName evidence="1">Uncharacterized protein</fullName>
    </submittedName>
</protein>
<feature type="non-terminal residue" evidence="1">
    <location>
        <position position="345"/>
    </location>
</feature>
<proteinExistence type="predicted"/>
<reference evidence="1" key="1">
    <citation type="journal article" date="2015" name="Nature">
        <title>Complex archaea that bridge the gap between prokaryotes and eukaryotes.</title>
        <authorList>
            <person name="Spang A."/>
            <person name="Saw J.H."/>
            <person name="Jorgensen S.L."/>
            <person name="Zaremba-Niedzwiedzka K."/>
            <person name="Martijn J."/>
            <person name="Lind A.E."/>
            <person name="van Eijk R."/>
            <person name="Schleper C."/>
            <person name="Guy L."/>
            <person name="Ettema T.J."/>
        </authorList>
    </citation>
    <scope>NUCLEOTIDE SEQUENCE</scope>
</reference>
<feature type="non-terminal residue" evidence="1">
    <location>
        <position position="1"/>
    </location>
</feature>
<accession>A0A0F8W7V9</accession>
<evidence type="ECO:0000313" key="1">
    <source>
        <dbReference type="EMBL" id="KKK52857.1"/>
    </source>
</evidence>
<dbReference type="AlphaFoldDB" id="A0A0F8W7V9"/>
<organism evidence="1">
    <name type="scientific">marine sediment metagenome</name>
    <dbReference type="NCBI Taxonomy" id="412755"/>
    <lineage>
        <taxon>unclassified sequences</taxon>
        <taxon>metagenomes</taxon>
        <taxon>ecological metagenomes</taxon>
    </lineage>
</organism>
<name>A0A0F8W7V9_9ZZZZ</name>
<sequence>TTTSLENWEKRSALSGAGGLRAVTLCILSGQAGSRSLSCALASAHRMRIKKKITPDEPEQQEDKMNPAIIMMIAKTLIFKDVTEDVKAQGKTGILYKAFDKLATVVGGSQKQVKNRLRELGNEALIEELAQGKELNGDLLDAVLHRTVRDKTFPILLSTKPIWWDNHPWARAAAQFKTWPVRQTQHIWNDVIKYTVKTGDISRMVRFLIATAMVGEVYNISRDFLTDRRESLTNTLIDGRPQKDVVISLLNAFFDGGGIGILADFTYGFTDWLIGPSGSTVKNVRDTVARIYKEPDLAPQAVLKAITKEVQPVKQTRQIVNQVDREHFNKNNITKQYAKWRAEGY</sequence>